<sequence length="32" mass="3300">MSSPLLEPPSDTSATTELRACRSRGRAVPGGV</sequence>
<dbReference type="AlphaFoldDB" id="A0AAE8MNH8"/>
<evidence type="ECO:0000313" key="2">
    <source>
        <dbReference type="EMBL" id="SPJ90347.1"/>
    </source>
</evidence>
<organism evidence="2 3">
    <name type="scientific">Fusarium torulosum</name>
    <dbReference type="NCBI Taxonomy" id="33205"/>
    <lineage>
        <taxon>Eukaryota</taxon>
        <taxon>Fungi</taxon>
        <taxon>Dikarya</taxon>
        <taxon>Ascomycota</taxon>
        <taxon>Pezizomycotina</taxon>
        <taxon>Sordariomycetes</taxon>
        <taxon>Hypocreomycetidae</taxon>
        <taxon>Hypocreales</taxon>
        <taxon>Nectriaceae</taxon>
        <taxon>Fusarium</taxon>
    </lineage>
</organism>
<accession>A0AAE8MNH8</accession>
<protein>
    <submittedName>
        <fullName evidence="2">Uncharacterized protein</fullName>
    </submittedName>
</protein>
<name>A0AAE8MNH8_9HYPO</name>
<gene>
    <name evidence="2" type="ORF">FTOL_13228</name>
</gene>
<reference evidence="2" key="1">
    <citation type="submission" date="2018-03" db="EMBL/GenBank/DDBJ databases">
        <authorList>
            <person name="Guldener U."/>
        </authorList>
    </citation>
    <scope>NUCLEOTIDE SEQUENCE</scope>
</reference>
<keyword evidence="3" id="KW-1185">Reference proteome</keyword>
<feature type="region of interest" description="Disordered" evidence="1">
    <location>
        <begin position="1"/>
        <end position="32"/>
    </location>
</feature>
<comment type="caution">
    <text evidence="2">The sequence shown here is derived from an EMBL/GenBank/DDBJ whole genome shotgun (WGS) entry which is preliminary data.</text>
</comment>
<dbReference type="EMBL" id="ONZP01000735">
    <property type="protein sequence ID" value="SPJ90347.1"/>
    <property type="molecule type" value="Genomic_DNA"/>
</dbReference>
<dbReference type="Proteomes" id="UP001187734">
    <property type="component" value="Unassembled WGS sequence"/>
</dbReference>
<proteinExistence type="predicted"/>
<evidence type="ECO:0000256" key="1">
    <source>
        <dbReference type="SAM" id="MobiDB-lite"/>
    </source>
</evidence>
<evidence type="ECO:0000313" key="3">
    <source>
        <dbReference type="Proteomes" id="UP001187734"/>
    </source>
</evidence>